<name>A0ABV6KYF0_9BACI</name>
<evidence type="ECO:0000313" key="2">
    <source>
        <dbReference type="Proteomes" id="UP001589738"/>
    </source>
</evidence>
<comment type="caution">
    <text evidence="1">The sequence shown here is derived from an EMBL/GenBank/DDBJ whole genome shotgun (WGS) entry which is preliminary data.</text>
</comment>
<dbReference type="Pfam" id="PF09560">
    <property type="entry name" value="Spore_YunB"/>
    <property type="match status" value="1"/>
</dbReference>
<organism evidence="1 2">
    <name type="scientific">Robertmurraya beringensis</name>
    <dbReference type="NCBI Taxonomy" id="641660"/>
    <lineage>
        <taxon>Bacteria</taxon>
        <taxon>Bacillati</taxon>
        <taxon>Bacillota</taxon>
        <taxon>Bacilli</taxon>
        <taxon>Bacillales</taxon>
        <taxon>Bacillaceae</taxon>
        <taxon>Robertmurraya</taxon>
    </lineage>
</organism>
<sequence length="246" mass="27243">MRKFRGRLPRRGPLPFRYVFLLTFVFFIFSTAAGLWIINEGLKPTLVSYANSQTRKIASLVINNAVSKKITNVMDIKFEETGNGDVVFLNAEHLNRVKAEVTELVQDNIKKAEKGDLSELESFTDIEINTDKKENGIVYYVPLGQATNNALLGNLGPKIPIKFNSIGSVTSTFRTVKEEMGINNTWVEIHVQVEVKVQIIIPFATEIITVREDVPVATGLIKGEVPQFYNGGGGDSGASIELPIDN</sequence>
<dbReference type="Proteomes" id="UP001589738">
    <property type="component" value="Unassembled WGS sequence"/>
</dbReference>
<keyword evidence="2" id="KW-1185">Reference proteome</keyword>
<evidence type="ECO:0000313" key="1">
    <source>
        <dbReference type="EMBL" id="MFC0478293.1"/>
    </source>
</evidence>
<dbReference type="PIRSF" id="PIRSF021383">
    <property type="entry name" value="YunB"/>
    <property type="match status" value="1"/>
</dbReference>
<protein>
    <submittedName>
        <fullName evidence="1">Sporulation protein YunB</fullName>
    </submittedName>
</protein>
<gene>
    <name evidence="1" type="primary">yunB</name>
    <name evidence="1" type="ORF">ACFFHF_24190</name>
</gene>
<dbReference type="InterPro" id="IPR014197">
    <property type="entry name" value="Sporulation_prot_YunB"/>
</dbReference>
<dbReference type="NCBIfam" id="TIGR02832">
    <property type="entry name" value="spo_yunB"/>
    <property type="match status" value="1"/>
</dbReference>
<dbReference type="EMBL" id="JBHLUU010000128">
    <property type="protein sequence ID" value="MFC0478293.1"/>
    <property type="molecule type" value="Genomic_DNA"/>
</dbReference>
<accession>A0ABV6KYF0</accession>
<dbReference type="RefSeq" id="WP_340905281.1">
    <property type="nucleotide sequence ID" value="NZ_JBHLUU010000128.1"/>
</dbReference>
<proteinExistence type="predicted"/>
<reference evidence="1 2" key="1">
    <citation type="submission" date="2024-09" db="EMBL/GenBank/DDBJ databases">
        <authorList>
            <person name="Sun Q."/>
            <person name="Mori K."/>
        </authorList>
    </citation>
    <scope>NUCLEOTIDE SEQUENCE [LARGE SCALE GENOMIC DNA]</scope>
    <source>
        <strain evidence="1 2">CGMCC 1.9126</strain>
    </source>
</reference>